<evidence type="ECO:0000256" key="2">
    <source>
        <dbReference type="ARBA" id="ARBA00022723"/>
    </source>
</evidence>
<feature type="binding site" evidence="7">
    <location>
        <position position="131"/>
    </location>
    <ligand>
        <name>pyrroloquinoline quinone</name>
        <dbReference type="ChEBI" id="CHEBI:58442"/>
    </ligand>
</feature>
<protein>
    <submittedName>
        <fullName evidence="13">PQQ-dependent dehydrogenase, methanol/ethanol family</fullName>
        <ecNumber evidence="13">1.1.2.-</ecNumber>
    </submittedName>
</protein>
<evidence type="ECO:0000259" key="11">
    <source>
        <dbReference type="Pfam" id="PF01011"/>
    </source>
</evidence>
<evidence type="ECO:0000259" key="12">
    <source>
        <dbReference type="Pfam" id="PF13360"/>
    </source>
</evidence>
<comment type="cofactor">
    <cofactor evidence="7">
        <name>pyrroloquinoline quinone</name>
        <dbReference type="ChEBI" id="CHEBI:58442"/>
    </cofactor>
    <text evidence="7">Binds 1 PQQ group per subunit.</text>
</comment>
<dbReference type="Gene3D" id="2.140.10.10">
    <property type="entry name" value="Quinoprotein alcohol dehydrogenase-like superfamily"/>
    <property type="match status" value="1"/>
</dbReference>
<dbReference type="EC" id="1.1.2.-" evidence="13"/>
<evidence type="ECO:0000256" key="5">
    <source>
        <dbReference type="ARBA" id="ARBA00023002"/>
    </source>
</evidence>
<keyword evidence="9" id="KW-1015">Disulfide bond</keyword>
<comment type="similarity">
    <text evidence="1">Belongs to the bacterial PQQ dehydrogenase family.</text>
</comment>
<feature type="binding site" evidence="8">
    <location>
        <position position="193"/>
    </location>
    <ligand>
        <name>Ca(2+)</name>
        <dbReference type="ChEBI" id="CHEBI:29108"/>
    </ligand>
</feature>
<comment type="cofactor">
    <cofactor evidence="8">
        <name>Ca(2+)</name>
        <dbReference type="ChEBI" id="CHEBI:29108"/>
    </cofactor>
    <text evidence="8">Binds 1 Ca(2+) ion per subunit.</text>
</comment>
<name>A0A6B3SSZ2_9BURK</name>
<evidence type="ECO:0000256" key="3">
    <source>
        <dbReference type="ARBA" id="ARBA00022729"/>
    </source>
</evidence>
<dbReference type="InterPro" id="IPR002372">
    <property type="entry name" value="PQQ_rpt_dom"/>
</dbReference>
<accession>A0A6B3SSZ2</accession>
<feature type="binding site" evidence="7">
    <location>
        <position position="256"/>
    </location>
    <ligand>
        <name>pyrroloquinoline quinone</name>
        <dbReference type="ChEBI" id="CHEBI:58442"/>
    </ligand>
</feature>
<evidence type="ECO:0000256" key="9">
    <source>
        <dbReference type="PIRSR" id="PIRSR617512-4"/>
    </source>
</evidence>
<evidence type="ECO:0000256" key="6">
    <source>
        <dbReference type="PIRSR" id="PIRSR617512-1"/>
    </source>
</evidence>
<dbReference type="PANTHER" id="PTHR32303:SF20">
    <property type="entry name" value="QUINOPROTEIN ETHANOL DEHYDROGENASE"/>
    <property type="match status" value="1"/>
</dbReference>
<dbReference type="Pfam" id="PF13360">
    <property type="entry name" value="PQQ_2"/>
    <property type="match status" value="1"/>
</dbReference>
<evidence type="ECO:0000256" key="4">
    <source>
        <dbReference type="ARBA" id="ARBA00022891"/>
    </source>
</evidence>
<reference evidence="13 14" key="1">
    <citation type="submission" date="2020-02" db="EMBL/GenBank/DDBJ databases">
        <authorList>
            <person name="Kim M.K."/>
        </authorList>
    </citation>
    <scope>NUCLEOTIDE SEQUENCE [LARGE SCALE GENOMIC DNA]</scope>
    <source>
        <strain evidence="13 14">17J57-3</strain>
    </source>
</reference>
<dbReference type="RefSeq" id="WP_163968138.1">
    <property type="nucleotide sequence ID" value="NZ_JAAIVB010000078.1"/>
</dbReference>
<dbReference type="InterPro" id="IPR018391">
    <property type="entry name" value="PQQ_b-propeller_rpt"/>
</dbReference>
<organism evidence="13 14">
    <name type="scientific">Noviherbaspirillum galbum</name>
    <dbReference type="NCBI Taxonomy" id="2709383"/>
    <lineage>
        <taxon>Bacteria</taxon>
        <taxon>Pseudomonadati</taxon>
        <taxon>Pseudomonadota</taxon>
        <taxon>Betaproteobacteria</taxon>
        <taxon>Burkholderiales</taxon>
        <taxon>Oxalobacteraceae</taxon>
        <taxon>Noviherbaspirillum</taxon>
    </lineage>
</organism>
<dbReference type="SMART" id="SM00564">
    <property type="entry name" value="PQQ"/>
    <property type="match status" value="7"/>
</dbReference>
<dbReference type="GO" id="GO:0016614">
    <property type="term" value="F:oxidoreductase activity, acting on CH-OH group of donors"/>
    <property type="evidence" value="ECO:0007669"/>
    <property type="project" value="InterPro"/>
</dbReference>
<dbReference type="PANTHER" id="PTHR32303">
    <property type="entry name" value="QUINOPROTEIN ALCOHOL DEHYDROGENASE (CYTOCHROME C)"/>
    <property type="match status" value="1"/>
</dbReference>
<gene>
    <name evidence="13" type="ORF">G3574_22635</name>
</gene>
<dbReference type="AlphaFoldDB" id="A0A6B3SSZ2"/>
<dbReference type="InterPro" id="IPR034119">
    <property type="entry name" value="ADHI"/>
</dbReference>
<feature type="domain" description="Pyrrolo-quinoline quinone repeat" evidence="12">
    <location>
        <begin position="465"/>
        <end position="533"/>
    </location>
</feature>
<feature type="binding site" evidence="8">
    <location>
        <position position="317"/>
    </location>
    <ligand>
        <name>Ca(2+)</name>
        <dbReference type="ChEBI" id="CHEBI:29108"/>
    </ligand>
</feature>
<feature type="domain" description="Pyrrolo-quinoline quinone repeat" evidence="11">
    <location>
        <begin position="40"/>
        <end position="353"/>
    </location>
</feature>
<feature type="disulfide bond" evidence="9">
    <location>
        <begin position="125"/>
        <end position="126"/>
    </location>
</feature>
<keyword evidence="8" id="KW-0106">Calcium</keyword>
<proteinExistence type="inferred from homology"/>
<dbReference type="InterPro" id="IPR011047">
    <property type="entry name" value="Quinoprotein_ADH-like_sf"/>
</dbReference>
<dbReference type="Pfam" id="PF01011">
    <property type="entry name" value="PQQ"/>
    <property type="match status" value="1"/>
</dbReference>
<dbReference type="InterPro" id="IPR017512">
    <property type="entry name" value="PQQ_MeOH/EtOH_DH"/>
</dbReference>
<dbReference type="GO" id="GO:0005509">
    <property type="term" value="F:calcium ion binding"/>
    <property type="evidence" value="ECO:0007669"/>
    <property type="project" value="InterPro"/>
</dbReference>
<feature type="binding site" evidence="7">
    <location>
        <position position="81"/>
    </location>
    <ligand>
        <name>pyrroloquinoline quinone</name>
        <dbReference type="ChEBI" id="CHEBI:58442"/>
    </ligand>
</feature>
<feature type="active site" description="Proton acceptor" evidence="6">
    <location>
        <position position="317"/>
    </location>
</feature>
<keyword evidence="3" id="KW-0732">Signal</keyword>
<evidence type="ECO:0000256" key="1">
    <source>
        <dbReference type="ARBA" id="ARBA00008156"/>
    </source>
</evidence>
<feature type="region of interest" description="Disordered" evidence="10">
    <location>
        <begin position="375"/>
        <end position="396"/>
    </location>
</feature>
<feature type="binding site" evidence="8">
    <location>
        <position position="275"/>
    </location>
    <ligand>
        <name>Ca(2+)</name>
        <dbReference type="ChEBI" id="CHEBI:29108"/>
    </ligand>
</feature>
<sequence length="580" mass="62694">MVLAALASPLLAHAAGNDKSTPVTDAMLDNDAKSTKDVLSWGMGPQGQRYSPLNQINSKNAARLVPAWSFSFGGEKQRGQESQPVIHDGRMFVTASYSRIYALDAKTGEKLWKYEHRLPEGIMPCCDVVNRGAALYDNLVIFSTLDAYLVALDQKTGDLVWKEKIDDYAAGYSNTAAPLIAKGLLLTGVSGGEFGVVGRVEARDPRTGQLVWMRPTVEGHMGYKYDKDGKSTENGISGTTNKSWPGELWKTGGAATWLGGTYDPSTGLAYFGTGNPAPWNSHLRPGDNLFSSSTVAIDVATGQIKWHYQTTPHDGWDFDGVNEFVTFDMNGKRFGGKADRNGFFYVIDAKDGKLQNAFPFVKKITWATGIDLKTGRPNYTPTGRPGDPTKGSDGKKGEVVFAAPGFLGGKNQMPMAFSPNTGLFYVPANEWGMDIWNEPISYKKGAAFLGAGFTIKPLNEDYIGALRAVDPKSGKIVWEVKNNAPLWGGVMTTGGNLVFYGTPEGFIKAIDAKTGKEVWKFQTGSGVVAPPVTWEENGVQYVAVVSGWGGAVPLWGGEVAKRVNFLEQGGSVWVFKLASI</sequence>
<dbReference type="NCBIfam" id="TIGR03075">
    <property type="entry name" value="PQQ_enz_alc_DH"/>
    <property type="match status" value="1"/>
</dbReference>
<evidence type="ECO:0000256" key="7">
    <source>
        <dbReference type="PIRSR" id="PIRSR617512-2"/>
    </source>
</evidence>
<keyword evidence="4 7" id="KW-0634">PQQ</keyword>
<keyword evidence="2 8" id="KW-0479">Metal-binding</keyword>
<dbReference type="SUPFAM" id="SSF50998">
    <property type="entry name" value="Quinoprotein alcohol dehydrogenase-like"/>
    <property type="match status" value="1"/>
</dbReference>
<dbReference type="FunFam" id="2.140.10.10:FF:000003">
    <property type="entry name" value="Methanol dehydrogenase, large subunit"/>
    <property type="match status" value="1"/>
</dbReference>
<comment type="caution">
    <text evidence="13">The sequence shown here is derived from an EMBL/GenBank/DDBJ whole genome shotgun (WGS) entry which is preliminary data.</text>
</comment>
<dbReference type="CDD" id="cd10277">
    <property type="entry name" value="PQQ_ADH_I"/>
    <property type="match status" value="1"/>
</dbReference>
<dbReference type="GO" id="GO:0070968">
    <property type="term" value="F:pyrroloquinoline quinone binding"/>
    <property type="evidence" value="ECO:0007669"/>
    <property type="project" value="UniProtKB-ARBA"/>
</dbReference>
<evidence type="ECO:0000313" key="13">
    <source>
        <dbReference type="EMBL" id="NEX63887.1"/>
    </source>
</evidence>
<evidence type="ECO:0000256" key="8">
    <source>
        <dbReference type="PIRSR" id="PIRSR617512-3"/>
    </source>
</evidence>
<dbReference type="EMBL" id="JAAIVB010000078">
    <property type="protein sequence ID" value="NEX63887.1"/>
    <property type="molecule type" value="Genomic_DNA"/>
</dbReference>
<dbReference type="GO" id="GO:0016020">
    <property type="term" value="C:membrane"/>
    <property type="evidence" value="ECO:0007669"/>
    <property type="project" value="InterPro"/>
</dbReference>
<evidence type="ECO:0000256" key="10">
    <source>
        <dbReference type="SAM" id="MobiDB-lite"/>
    </source>
</evidence>
<feature type="binding site" evidence="7">
    <location>
        <position position="175"/>
    </location>
    <ligand>
        <name>pyrroloquinoline quinone</name>
        <dbReference type="ChEBI" id="CHEBI:58442"/>
    </ligand>
</feature>
<keyword evidence="14" id="KW-1185">Reference proteome</keyword>
<evidence type="ECO:0000313" key="14">
    <source>
        <dbReference type="Proteomes" id="UP000482155"/>
    </source>
</evidence>
<keyword evidence="5 13" id="KW-0560">Oxidoreductase</keyword>
<dbReference type="Proteomes" id="UP000482155">
    <property type="component" value="Unassembled WGS sequence"/>
</dbReference>